<evidence type="ECO:0000313" key="1">
    <source>
        <dbReference type="EMBL" id="KAK8843052.1"/>
    </source>
</evidence>
<dbReference type="EMBL" id="JAPFFF010000036">
    <property type="protein sequence ID" value="KAK8843052.1"/>
    <property type="molecule type" value="Genomic_DNA"/>
</dbReference>
<comment type="caution">
    <text evidence="1">The sequence shown here is derived from an EMBL/GenBank/DDBJ whole genome shotgun (WGS) entry which is preliminary data.</text>
</comment>
<proteinExistence type="predicted"/>
<reference evidence="1 2" key="1">
    <citation type="submission" date="2024-04" db="EMBL/GenBank/DDBJ databases">
        <title>Tritrichomonas musculus Genome.</title>
        <authorList>
            <person name="Alves-Ferreira E."/>
            <person name="Grigg M."/>
            <person name="Lorenzi H."/>
            <person name="Galac M."/>
        </authorList>
    </citation>
    <scope>NUCLEOTIDE SEQUENCE [LARGE SCALE GENOMIC DNA]</scope>
    <source>
        <strain evidence="1 2">EAF2021</strain>
    </source>
</reference>
<sequence>MNDFDVCELDIGLLESTHYFIYRKKKYSFNLSAFSIVSELYKRTINLIQQTKDIYLVGKENDNIINISEDAIKDFILICHNIKKPINNENVVAIDYLSNRYEVNKVHEYTQNYISMHENELSFQKYLFYSEQNDFNNIQFEQEIIKNLSVYIDNKQLLELPISSIHRILSNSSKKIDDLNKLKDFLFACLDKYGRGASVLFSVVDLGNLKNECMNLLLLKYSNVFDFHFFTIELYEHQNGQIKEEETIKIQQIKIFDVLQKELNDVKVKQNELLTIIQNQQETIKQLMDSINQITEQTKKHLIHLDFNYNGNNSLFGIIYHLSGECGGNVHDEGIVSITSSSVHGSQFPKYVADLPNNNTGNYFMSANETNSWLQINFKDMKIRPTHYTIRTYSAGPKNYHLKSWIIEGSNNFHENWKVLDSQNSVNYLTYANATYTFEIKEQNPDEYYKLLRIRIAGINDADNFILILSNLEFFGSLVRYQ</sequence>
<dbReference type="SUPFAM" id="SSF49785">
    <property type="entry name" value="Galactose-binding domain-like"/>
    <property type="match status" value="1"/>
</dbReference>
<dbReference type="Proteomes" id="UP001470230">
    <property type="component" value="Unassembled WGS sequence"/>
</dbReference>
<accession>A0ABR2HAV3</accession>
<organism evidence="1 2">
    <name type="scientific">Tritrichomonas musculus</name>
    <dbReference type="NCBI Taxonomy" id="1915356"/>
    <lineage>
        <taxon>Eukaryota</taxon>
        <taxon>Metamonada</taxon>
        <taxon>Parabasalia</taxon>
        <taxon>Tritrichomonadida</taxon>
        <taxon>Tritrichomonadidae</taxon>
        <taxon>Tritrichomonas</taxon>
    </lineage>
</organism>
<keyword evidence="2" id="KW-1185">Reference proteome</keyword>
<name>A0ABR2HAV3_9EUKA</name>
<evidence type="ECO:0000313" key="2">
    <source>
        <dbReference type="Proteomes" id="UP001470230"/>
    </source>
</evidence>
<dbReference type="InterPro" id="IPR008979">
    <property type="entry name" value="Galactose-bd-like_sf"/>
</dbReference>
<evidence type="ECO:0008006" key="3">
    <source>
        <dbReference type="Google" id="ProtNLM"/>
    </source>
</evidence>
<dbReference type="Gene3D" id="2.60.120.260">
    <property type="entry name" value="Galactose-binding domain-like"/>
    <property type="match status" value="1"/>
</dbReference>
<protein>
    <recommendedName>
        <fullName evidence="3">F5/8 type C domain-containing protein</fullName>
    </recommendedName>
</protein>
<gene>
    <name evidence="1" type="ORF">M9Y10_025240</name>
</gene>